<dbReference type="EMBL" id="JAGHQM010000313">
    <property type="protein sequence ID" value="KAH0562644.1"/>
    <property type="molecule type" value="Genomic_DNA"/>
</dbReference>
<evidence type="ECO:0000313" key="4">
    <source>
        <dbReference type="Proteomes" id="UP000750711"/>
    </source>
</evidence>
<feature type="domain" description="Prenyltransferase alpha-alpha toroid" evidence="2">
    <location>
        <begin position="139"/>
        <end position="182"/>
    </location>
</feature>
<sequence>MVIRTKKLRFYRKVVFMPKENPQTASPSERLEVLLSNNTNTEQHNIEDANSDVFEEAQEDITAVDEELLFSSDYKMQRSNDPPLVPNLFTSSPVLRDILQTNSSNEQDLTVQECLPLLAGCEDPQKSVLDFNAHGVPSLDRKAHIAFLHGSLKDLPAGFVAVDASRPWMLYWALTGLYLLGEDISPYRERCVFPNLRNVPGICFLLQPLGKNYLDKLITRQSEQGNGEVKFKQAS</sequence>
<dbReference type="Proteomes" id="UP000750711">
    <property type="component" value="Unassembled WGS sequence"/>
</dbReference>
<gene>
    <name evidence="3" type="ORF">GP486_002672</name>
</gene>
<evidence type="ECO:0000256" key="1">
    <source>
        <dbReference type="ARBA" id="ARBA00022737"/>
    </source>
</evidence>
<name>A0A9P8LEH9_9PEZI</name>
<comment type="caution">
    <text evidence="3">The sequence shown here is derived from an EMBL/GenBank/DDBJ whole genome shotgun (WGS) entry which is preliminary data.</text>
</comment>
<dbReference type="GO" id="GO:0003824">
    <property type="term" value="F:catalytic activity"/>
    <property type="evidence" value="ECO:0007669"/>
    <property type="project" value="InterPro"/>
</dbReference>
<dbReference type="AlphaFoldDB" id="A0A9P8LEH9"/>
<dbReference type="SUPFAM" id="SSF48239">
    <property type="entry name" value="Terpenoid cyclases/Protein prenyltransferases"/>
    <property type="match status" value="1"/>
</dbReference>
<reference evidence="3" key="1">
    <citation type="submission" date="2021-03" db="EMBL/GenBank/DDBJ databases">
        <title>Comparative genomics and phylogenomic investigation of the class Geoglossomycetes provide insights into ecological specialization and systematics.</title>
        <authorList>
            <person name="Melie T."/>
            <person name="Pirro S."/>
            <person name="Miller A.N."/>
            <person name="Quandt A."/>
        </authorList>
    </citation>
    <scope>NUCLEOTIDE SEQUENCE</scope>
    <source>
        <strain evidence="3">CAQ_001_2017</strain>
    </source>
</reference>
<keyword evidence="1" id="KW-0677">Repeat</keyword>
<accession>A0A9P8LEH9</accession>
<organism evidence="3 4">
    <name type="scientific">Trichoglossum hirsutum</name>
    <dbReference type="NCBI Taxonomy" id="265104"/>
    <lineage>
        <taxon>Eukaryota</taxon>
        <taxon>Fungi</taxon>
        <taxon>Dikarya</taxon>
        <taxon>Ascomycota</taxon>
        <taxon>Pezizomycotina</taxon>
        <taxon>Geoglossomycetes</taxon>
        <taxon>Geoglossales</taxon>
        <taxon>Geoglossaceae</taxon>
        <taxon>Trichoglossum</taxon>
    </lineage>
</organism>
<protein>
    <recommendedName>
        <fullName evidence="2">Prenyltransferase alpha-alpha toroid domain-containing protein</fullName>
    </recommendedName>
</protein>
<keyword evidence="4" id="KW-1185">Reference proteome</keyword>
<dbReference type="InterPro" id="IPR001330">
    <property type="entry name" value="Prenyltrans"/>
</dbReference>
<dbReference type="Pfam" id="PF00432">
    <property type="entry name" value="Prenyltrans"/>
    <property type="match status" value="1"/>
</dbReference>
<evidence type="ECO:0000259" key="2">
    <source>
        <dbReference type="Pfam" id="PF00432"/>
    </source>
</evidence>
<proteinExistence type="predicted"/>
<evidence type="ECO:0000313" key="3">
    <source>
        <dbReference type="EMBL" id="KAH0562644.1"/>
    </source>
</evidence>
<dbReference type="InterPro" id="IPR008930">
    <property type="entry name" value="Terpenoid_cyclase/PrenylTrfase"/>
</dbReference>
<dbReference type="Gene3D" id="1.50.10.20">
    <property type="match status" value="1"/>
</dbReference>